<dbReference type="Pfam" id="PF12229">
    <property type="entry name" value="PG_binding_4"/>
    <property type="match status" value="1"/>
</dbReference>
<keyword evidence="3" id="KW-1185">Reference proteome</keyword>
<dbReference type="RefSeq" id="WP_110885717.1">
    <property type="nucleotide sequence ID" value="NZ_QJSX01000003.1"/>
</dbReference>
<dbReference type="EMBL" id="QJSX01000003">
    <property type="protein sequence ID" value="PYE55375.1"/>
    <property type="molecule type" value="Genomic_DNA"/>
</dbReference>
<dbReference type="InterPro" id="IPR007391">
    <property type="entry name" value="Vancomycin_resist_VanW"/>
</dbReference>
<accession>A0A318S9H4</accession>
<dbReference type="Proteomes" id="UP000248326">
    <property type="component" value="Unassembled WGS sequence"/>
</dbReference>
<dbReference type="InterPro" id="IPR052913">
    <property type="entry name" value="Glycopeptide_resist_protein"/>
</dbReference>
<dbReference type="OrthoDB" id="73688at2"/>
<name>A0A318S9H4_9DEIO</name>
<dbReference type="Pfam" id="PF04294">
    <property type="entry name" value="VanW"/>
    <property type="match status" value="1"/>
</dbReference>
<dbReference type="AlphaFoldDB" id="A0A318S9H4"/>
<evidence type="ECO:0000313" key="2">
    <source>
        <dbReference type="EMBL" id="PYE55375.1"/>
    </source>
</evidence>
<sequence length="576" mass="61020">MDVRFPEPQGRRRRTALFLVPILLAGSALGLVASQPSGSLVAGTAVAGVDLGGLTLDQARARLKSAIIAAPLVTVRAGSRTTTVSADVLGWSVDVDGTLKNVQDVQGTLLTRVLDAVTNQKAKTPKLAATIDDRAARAYLADFTADLAKSPKDAAIVFDKARYAVRPDESGVKPDVNSAVGTYAKNPDATEVSVPLAPLPASVRASALQPRVDEGNLLMRPLTLKLEGAKNSLTLSPLQVANLYWVRRAGIELDAKTIEDAVKRADLEVGTPVQEARYSAKNGKLVKVPEREGLSALHDESVRLLSDAVLDAAVRSVTFPSEVTKPSLKAASLPDPKKLTLVAVGKSTYYGSSRARRTNVAVAAGKLDGLVVPTGGEFSFLNAVGHITDDAGFVSGLVISGGRTVAGLGGGVCQVSTTAFRALYTAGLPIVERNQHAYRVGYYEPNVGFEAAVYDPGVDLRMTNDTGGPLLIRTVNDDQKSTLEVRLYGVPQTRTVSVSPAVILSRTPAPAPQYIVNPSLAPGVRRQVDWAQDGYNLYITRTINDVTGTRTDKVSTAYRAWRAVYEVGAARTTSNN</sequence>
<dbReference type="PANTHER" id="PTHR35788:SF1">
    <property type="entry name" value="EXPORTED PROTEIN"/>
    <property type="match status" value="1"/>
</dbReference>
<evidence type="ECO:0000259" key="1">
    <source>
        <dbReference type="Pfam" id="PF12229"/>
    </source>
</evidence>
<organism evidence="2 3">
    <name type="scientific">Deinococcus yavapaiensis KR-236</name>
    <dbReference type="NCBI Taxonomy" id="694435"/>
    <lineage>
        <taxon>Bacteria</taxon>
        <taxon>Thermotogati</taxon>
        <taxon>Deinococcota</taxon>
        <taxon>Deinococci</taxon>
        <taxon>Deinococcales</taxon>
        <taxon>Deinococcaceae</taxon>
        <taxon>Deinococcus</taxon>
    </lineage>
</organism>
<dbReference type="InterPro" id="IPR022029">
    <property type="entry name" value="YoaR-like_PG-bd"/>
</dbReference>
<protein>
    <submittedName>
        <fullName evidence="2">Vancomycin resistance protein YoaR</fullName>
    </submittedName>
</protein>
<feature type="domain" description="YoaR-like putative peptidoglycan binding" evidence="1">
    <location>
        <begin position="107"/>
        <end position="179"/>
    </location>
</feature>
<reference evidence="2 3" key="1">
    <citation type="submission" date="2018-06" db="EMBL/GenBank/DDBJ databases">
        <title>Genomic Encyclopedia of Type Strains, Phase IV (KMG-IV): sequencing the most valuable type-strain genomes for metagenomic binning, comparative biology and taxonomic classification.</title>
        <authorList>
            <person name="Goeker M."/>
        </authorList>
    </citation>
    <scope>NUCLEOTIDE SEQUENCE [LARGE SCALE GENOMIC DNA]</scope>
    <source>
        <strain evidence="2 3">DSM 18048</strain>
    </source>
</reference>
<proteinExistence type="predicted"/>
<gene>
    <name evidence="2" type="ORF">DES52_103208</name>
</gene>
<dbReference type="PANTHER" id="PTHR35788">
    <property type="entry name" value="EXPORTED PROTEIN-RELATED"/>
    <property type="match status" value="1"/>
</dbReference>
<evidence type="ECO:0000313" key="3">
    <source>
        <dbReference type="Proteomes" id="UP000248326"/>
    </source>
</evidence>
<comment type="caution">
    <text evidence="2">The sequence shown here is derived from an EMBL/GenBank/DDBJ whole genome shotgun (WGS) entry which is preliminary data.</text>
</comment>